<keyword evidence="6 7" id="KW-0413">Isomerase</keyword>
<evidence type="ECO:0000256" key="6">
    <source>
        <dbReference type="ARBA" id="ARBA00023235"/>
    </source>
</evidence>
<dbReference type="Gene3D" id="2.120.10.90">
    <property type="entry name" value="DNA gyrase/topoisomerase IV, subunit A, C-terminal"/>
    <property type="match status" value="1"/>
</dbReference>
<dbReference type="InterPro" id="IPR050220">
    <property type="entry name" value="Type_II_DNA_Topoisomerases"/>
</dbReference>
<dbReference type="NCBIfam" id="NF004043">
    <property type="entry name" value="PRK05560.1"/>
    <property type="match status" value="1"/>
</dbReference>
<keyword evidence="8" id="KW-0175">Coiled coil</keyword>
<dbReference type="PANTHER" id="PTHR43493">
    <property type="entry name" value="DNA GYRASE/TOPOISOMERASE SUBUNIT A"/>
    <property type="match status" value="1"/>
</dbReference>
<dbReference type="NCBIfam" id="NF004044">
    <property type="entry name" value="PRK05561.1"/>
    <property type="match status" value="1"/>
</dbReference>
<dbReference type="KEGG" id="noy:EXE57_11870"/>
<feature type="coiled-coil region" evidence="8">
    <location>
        <begin position="425"/>
        <end position="452"/>
    </location>
</feature>
<dbReference type="CDD" id="cd00187">
    <property type="entry name" value="TOP4c"/>
    <property type="match status" value="1"/>
</dbReference>
<dbReference type="SUPFAM" id="SSF56719">
    <property type="entry name" value="Type II DNA topoisomerase"/>
    <property type="match status" value="1"/>
</dbReference>
<dbReference type="EC" id="5.6.2.2" evidence="3"/>
<dbReference type="Gene3D" id="3.30.1360.40">
    <property type="match status" value="1"/>
</dbReference>
<dbReference type="Pfam" id="PF00521">
    <property type="entry name" value="DNA_topoisoIV"/>
    <property type="match status" value="1"/>
</dbReference>
<dbReference type="GO" id="GO:0005737">
    <property type="term" value="C:cytoplasm"/>
    <property type="evidence" value="ECO:0007669"/>
    <property type="project" value="TreeGrafter"/>
</dbReference>
<dbReference type="InterPro" id="IPR013760">
    <property type="entry name" value="Topo_IIA-like_dom_sf"/>
</dbReference>
<accession>A0A4P7GQX8</accession>
<dbReference type="InterPro" id="IPR002205">
    <property type="entry name" value="Topo_IIA_dom_A"/>
</dbReference>
<dbReference type="AlphaFoldDB" id="A0A4P7GQX8"/>
<feature type="domain" description="Topo IIA-type catalytic" evidence="10">
    <location>
        <begin position="18"/>
        <end position="487"/>
    </location>
</feature>
<comment type="similarity">
    <text evidence="2">Belongs to the type II topoisomerase GyrA/ParC subunit family.</text>
</comment>
<feature type="region of interest" description="Disordered" evidence="9">
    <location>
        <begin position="833"/>
        <end position="885"/>
    </location>
</feature>
<feature type="compositionally biased region" description="Acidic residues" evidence="9">
    <location>
        <begin position="875"/>
        <end position="885"/>
    </location>
</feature>
<dbReference type="GO" id="GO:0005524">
    <property type="term" value="F:ATP binding"/>
    <property type="evidence" value="ECO:0007669"/>
    <property type="project" value="InterPro"/>
</dbReference>
<feature type="active site" description="O-(5'-phospho-DNA)-tyrosine intermediate" evidence="7">
    <location>
        <position position="106"/>
    </location>
</feature>
<dbReference type="FunFam" id="3.30.1360.40:FF:000002">
    <property type="entry name" value="DNA gyrase subunit A"/>
    <property type="match status" value="1"/>
</dbReference>
<dbReference type="PANTHER" id="PTHR43493:SF5">
    <property type="entry name" value="DNA GYRASE SUBUNIT A, CHLOROPLASTIC_MITOCHONDRIAL"/>
    <property type="match status" value="1"/>
</dbReference>
<comment type="catalytic activity">
    <reaction evidence="1 7">
        <text>ATP-dependent breakage, passage and rejoining of double-stranded DNA.</text>
        <dbReference type="EC" id="5.6.2.2"/>
    </reaction>
</comment>
<dbReference type="GO" id="GO:0009330">
    <property type="term" value="C:DNA topoisomerase type II (double strand cut, ATP-hydrolyzing) complex"/>
    <property type="evidence" value="ECO:0007669"/>
    <property type="project" value="TreeGrafter"/>
</dbReference>
<dbReference type="PROSITE" id="PS52040">
    <property type="entry name" value="TOPO_IIA"/>
    <property type="match status" value="1"/>
</dbReference>
<protein>
    <recommendedName>
        <fullName evidence="3">DNA topoisomerase (ATP-hydrolyzing)</fullName>
        <ecNumber evidence="3">5.6.2.2</ecNumber>
    </recommendedName>
</protein>
<dbReference type="InterPro" id="IPR035516">
    <property type="entry name" value="Gyrase/topoIV_suA_C"/>
</dbReference>
<proteinExistence type="inferred from homology"/>
<evidence type="ECO:0000313" key="11">
    <source>
        <dbReference type="EMBL" id="QBR94464.1"/>
    </source>
</evidence>
<dbReference type="InterPro" id="IPR013757">
    <property type="entry name" value="Topo_IIA_A_a_sf"/>
</dbReference>
<dbReference type="OrthoDB" id="9806486at2"/>
<dbReference type="RefSeq" id="WP_135080888.1">
    <property type="nucleotide sequence ID" value="NZ_CP038267.1"/>
</dbReference>
<dbReference type="GO" id="GO:0006265">
    <property type="term" value="P:DNA topological change"/>
    <property type="evidence" value="ECO:0007669"/>
    <property type="project" value="UniProtKB-UniRule"/>
</dbReference>
<dbReference type="SUPFAM" id="SSF101904">
    <property type="entry name" value="GyrA/ParC C-terminal domain-like"/>
    <property type="match status" value="1"/>
</dbReference>
<reference evidence="11 12" key="1">
    <citation type="submission" date="2019-03" db="EMBL/GenBank/DDBJ databases">
        <title>Three New Species of Nocardioides, Nocardioides euryhalodurans sp. nov., Nocardioides seonyuensis sp. nov. and Nocardioides eburneoflavus sp. nov., Iolated from Soil.</title>
        <authorList>
            <person name="Roh S.G."/>
            <person name="Lee C."/>
            <person name="Kim M.-K."/>
            <person name="Kim S.B."/>
        </authorList>
    </citation>
    <scope>NUCLEOTIDE SEQUENCE [LARGE SCALE GENOMIC DNA]</scope>
    <source>
        <strain evidence="11 12">MMS17-SY117</strain>
    </source>
</reference>
<name>A0A4P7GQX8_9ACTN</name>
<keyword evidence="12" id="KW-1185">Reference proteome</keyword>
<keyword evidence="4 7" id="KW-0799">Topoisomerase</keyword>
<dbReference type="EMBL" id="CP038267">
    <property type="protein sequence ID" value="QBR94464.1"/>
    <property type="molecule type" value="Genomic_DNA"/>
</dbReference>
<evidence type="ECO:0000256" key="8">
    <source>
        <dbReference type="SAM" id="Coils"/>
    </source>
</evidence>
<dbReference type="NCBIfam" id="TIGR01063">
    <property type="entry name" value="gyrA"/>
    <property type="match status" value="1"/>
</dbReference>
<dbReference type="FunFam" id="1.10.268.10:FF:000001">
    <property type="entry name" value="DNA gyrase subunit A"/>
    <property type="match status" value="1"/>
</dbReference>
<dbReference type="Proteomes" id="UP000294894">
    <property type="component" value="Chromosome"/>
</dbReference>
<dbReference type="Gene3D" id="3.90.199.10">
    <property type="entry name" value="Topoisomerase II, domain 5"/>
    <property type="match status" value="1"/>
</dbReference>
<evidence type="ECO:0000313" key="12">
    <source>
        <dbReference type="Proteomes" id="UP000294894"/>
    </source>
</evidence>
<dbReference type="SMART" id="SM00434">
    <property type="entry name" value="TOP4c"/>
    <property type="match status" value="1"/>
</dbReference>
<evidence type="ECO:0000256" key="1">
    <source>
        <dbReference type="ARBA" id="ARBA00000185"/>
    </source>
</evidence>
<evidence type="ECO:0000256" key="9">
    <source>
        <dbReference type="SAM" id="MobiDB-lite"/>
    </source>
</evidence>
<dbReference type="GO" id="GO:0034335">
    <property type="term" value="F:DNA negative supercoiling activity"/>
    <property type="evidence" value="ECO:0007669"/>
    <property type="project" value="UniProtKB-ARBA"/>
</dbReference>
<evidence type="ECO:0000256" key="2">
    <source>
        <dbReference type="ARBA" id="ARBA00008263"/>
    </source>
</evidence>
<dbReference type="GO" id="GO:0003677">
    <property type="term" value="F:DNA binding"/>
    <property type="evidence" value="ECO:0007669"/>
    <property type="project" value="UniProtKB-UniRule"/>
</dbReference>
<organism evidence="11 12">
    <name type="scientific">Nocardioides euryhalodurans</name>
    <dbReference type="NCBI Taxonomy" id="2518370"/>
    <lineage>
        <taxon>Bacteria</taxon>
        <taxon>Bacillati</taxon>
        <taxon>Actinomycetota</taxon>
        <taxon>Actinomycetes</taxon>
        <taxon>Propionibacteriales</taxon>
        <taxon>Nocardioidaceae</taxon>
        <taxon>Nocardioides</taxon>
    </lineage>
</organism>
<gene>
    <name evidence="11" type="primary">gyrA</name>
    <name evidence="11" type="ORF">EXE57_11870</name>
</gene>
<keyword evidence="5 7" id="KW-0238">DNA-binding</keyword>
<dbReference type="InterPro" id="IPR006691">
    <property type="entry name" value="GyrA/parC_rep"/>
</dbReference>
<evidence type="ECO:0000256" key="3">
    <source>
        <dbReference type="ARBA" id="ARBA00012895"/>
    </source>
</evidence>
<dbReference type="Gene3D" id="1.10.268.10">
    <property type="entry name" value="Topoisomerase, domain 3"/>
    <property type="match status" value="1"/>
</dbReference>
<evidence type="ECO:0000256" key="5">
    <source>
        <dbReference type="ARBA" id="ARBA00023125"/>
    </source>
</evidence>
<dbReference type="FunFam" id="3.90.199.10:FF:000001">
    <property type="entry name" value="DNA gyrase subunit A"/>
    <property type="match status" value="1"/>
</dbReference>
<evidence type="ECO:0000256" key="4">
    <source>
        <dbReference type="ARBA" id="ARBA00023029"/>
    </source>
</evidence>
<evidence type="ECO:0000259" key="10">
    <source>
        <dbReference type="PROSITE" id="PS52040"/>
    </source>
</evidence>
<sequence length="885" mass="96605">MQRAYIDYAMAVIVGRALPDVRDGLKPVHRRVLYAMYDGGYRPDRGFSKCSRVVGDVMGQYHPHGDTAIYDTLVRLAQPWVMRAPLVHGQGNFGSPGNDAAAAMRYTECRMAPLALEMVRDIQEDTVDFQPNYDGRSQEPTVLPSRYPNLLVNGSAGIAVGMATSIPPHNLREVAEGARWALENPEATREELQDALIERIKGPDFPNGALIVGREGLEQAYRTGRGSITQRAVIEIDEDAKGRTCLSITELPYMVNPDNLALKIAELADSGKVQGISDVRDDSSGRTGQRLVVVLKRDAVARVVLNNLLKHTELQTNFSANMLALVDGVPRTLTIDQFVSNWVTHQIEVIQRRTRFRLAEAERRAHIFRGLVKALDMLDEVIALIRRSPEVDDARQGLIELLEIDEIQANAILDMQLRRLAALERQRIIDQLAEIELEIADLEDILANEGRQRQIVNDELTEIVDKYGDDRRTQIIAADGDLSMEDLIPDEELVVSITRGGYAKRTQRASYRSQKRGGKGVRGATLRGDDVVEHFIATTNHHWLLFFTTAGRVYRTKAYNLPEAARDAKGGHVAGLLSFQPDEDIAQVLAIRDYDQAPYLVLATREGLVKKTRLADYNSPRQAGVIAINFRADDDELIGAELVNADDDILLVSRKGQAIRFKADDSQLRPMGRATSGVTGMKFRDGDAMLSMSVIRAEQVAAEEAAAEAAQAAGESTDAGELPGVKEQYVFTITDGGFAKRSRISDYRLQSRGGIGIKTMSLADESRGTLVGGFIVEEGDEIMSITQSGQVVRTPVDEGLRPIGRSTKGVGFVRLKKGDAVAVVARSVEAKVTEEAGDEAAEAGAEGEPALSGADAVESPDAGAGATIEGSQTDDGPDDAGSQED</sequence>
<evidence type="ECO:0000256" key="7">
    <source>
        <dbReference type="PROSITE-ProRule" id="PRU01384"/>
    </source>
</evidence>
<dbReference type="InterPro" id="IPR013758">
    <property type="entry name" value="Topo_IIA_A/C_ab"/>
</dbReference>
<dbReference type="Pfam" id="PF03989">
    <property type="entry name" value="DNA_gyraseA_C"/>
    <property type="match status" value="6"/>
</dbReference>